<keyword evidence="10" id="KW-0325">Glycoprotein</keyword>
<evidence type="ECO:0000256" key="1">
    <source>
        <dbReference type="ARBA" id="ARBA00004323"/>
    </source>
</evidence>
<keyword evidence="3" id="KW-0328">Glycosyltransferase</keyword>
<evidence type="ECO:0000313" key="12">
    <source>
        <dbReference type="EMBL" id="RDX84269.1"/>
    </source>
</evidence>
<name>A0A371G137_MUCPR</name>
<reference evidence="12" key="1">
    <citation type="submission" date="2018-05" db="EMBL/GenBank/DDBJ databases">
        <title>Draft genome of Mucuna pruriens seed.</title>
        <authorList>
            <person name="Nnadi N.E."/>
            <person name="Vos R."/>
            <person name="Hasami M.H."/>
            <person name="Devisetty U.K."/>
            <person name="Aguiy J.C."/>
        </authorList>
    </citation>
    <scope>NUCLEOTIDE SEQUENCE [LARGE SCALE GENOMIC DNA]</scope>
    <source>
        <strain evidence="12">JCA_2017</strain>
    </source>
</reference>
<dbReference type="InterPro" id="IPR044782">
    <property type="entry name" value="SIA1/STLP5"/>
</dbReference>
<keyword evidence="9 11" id="KW-0472">Membrane</keyword>
<dbReference type="AlphaFoldDB" id="A0A371G137"/>
<dbReference type="PANTHER" id="PTHR47486">
    <property type="entry name" value="SIALYLTRANSFERASE-LIKE PROTEIN 1"/>
    <property type="match status" value="1"/>
</dbReference>
<dbReference type="Pfam" id="PF00777">
    <property type="entry name" value="Glyco_transf_29"/>
    <property type="match status" value="1"/>
</dbReference>
<gene>
    <name evidence="12" type="primary">SIA1</name>
    <name evidence="12" type="ORF">CR513_34705</name>
</gene>
<evidence type="ECO:0000256" key="7">
    <source>
        <dbReference type="ARBA" id="ARBA00022989"/>
    </source>
</evidence>
<comment type="caution">
    <text evidence="12">The sequence shown here is derived from an EMBL/GenBank/DDBJ whole genome shotgun (WGS) entry which is preliminary data.</text>
</comment>
<evidence type="ECO:0000256" key="10">
    <source>
        <dbReference type="ARBA" id="ARBA00023180"/>
    </source>
</evidence>
<dbReference type="STRING" id="157652.A0A371G137"/>
<evidence type="ECO:0000256" key="8">
    <source>
        <dbReference type="ARBA" id="ARBA00023034"/>
    </source>
</evidence>
<feature type="transmembrane region" description="Helical" evidence="11">
    <location>
        <begin position="12"/>
        <end position="30"/>
    </location>
</feature>
<feature type="non-terminal residue" evidence="12">
    <location>
        <position position="1"/>
    </location>
</feature>
<dbReference type="Gene3D" id="3.90.1480.20">
    <property type="entry name" value="Glycosyl transferase family 29"/>
    <property type="match status" value="1"/>
</dbReference>
<dbReference type="InterPro" id="IPR038578">
    <property type="entry name" value="GT29-like_sf"/>
</dbReference>
<dbReference type="OrthoDB" id="10264956at2759"/>
<keyword evidence="13" id="KW-1185">Reference proteome</keyword>
<proteinExistence type="inferred from homology"/>
<comment type="subcellular location">
    <subcellularLocation>
        <location evidence="1">Golgi apparatus membrane</location>
        <topology evidence="1">Single-pass type II membrane protein</topology>
    </subcellularLocation>
</comment>
<evidence type="ECO:0000256" key="9">
    <source>
        <dbReference type="ARBA" id="ARBA00023136"/>
    </source>
</evidence>
<evidence type="ECO:0000313" key="13">
    <source>
        <dbReference type="Proteomes" id="UP000257109"/>
    </source>
</evidence>
<dbReference type="GO" id="GO:0008373">
    <property type="term" value="F:sialyltransferase activity"/>
    <property type="evidence" value="ECO:0007669"/>
    <property type="project" value="InterPro"/>
</dbReference>
<dbReference type="GO" id="GO:0009860">
    <property type="term" value="P:pollen tube growth"/>
    <property type="evidence" value="ECO:0007669"/>
    <property type="project" value="InterPro"/>
</dbReference>
<keyword evidence="7 11" id="KW-1133">Transmembrane helix</keyword>
<evidence type="ECO:0000256" key="5">
    <source>
        <dbReference type="ARBA" id="ARBA00022692"/>
    </source>
</evidence>
<evidence type="ECO:0000256" key="4">
    <source>
        <dbReference type="ARBA" id="ARBA00022679"/>
    </source>
</evidence>
<dbReference type="PANTHER" id="PTHR47486:SF1">
    <property type="entry name" value="SIALYLTRANSFERASE-LIKE PROTEIN 1"/>
    <property type="match status" value="1"/>
</dbReference>
<dbReference type="Proteomes" id="UP000257109">
    <property type="component" value="Unassembled WGS sequence"/>
</dbReference>
<keyword evidence="5 11" id="KW-0812">Transmembrane</keyword>
<keyword evidence="8" id="KW-0333">Golgi apparatus</keyword>
<evidence type="ECO:0000256" key="6">
    <source>
        <dbReference type="ARBA" id="ARBA00022968"/>
    </source>
</evidence>
<evidence type="ECO:0000256" key="2">
    <source>
        <dbReference type="ARBA" id="ARBA00006003"/>
    </source>
</evidence>
<comment type="similarity">
    <text evidence="2">Belongs to the glycosyltransferase 29 family.</text>
</comment>
<evidence type="ECO:0000256" key="11">
    <source>
        <dbReference type="SAM" id="Phobius"/>
    </source>
</evidence>
<sequence length="195" mass="22801">HKQVSFANRRPIILYLVCAAALFFTLLFYIKSSFFTDSLFSYRNSKTIYSNVQQCVGNRGLGLIAHIIDCCKLILKYLEGTNNTWYNAHFKKFEPLEYNYDVCENILLWEQYQNRTTMLTRDYLDTRLGGWVDYAPLRMVQLGTNGCTNKTLCEENLNILLHFRIYVVGNSMDLLKIEFGEEIDSHDVVFRDNEA</sequence>
<dbReference type="GO" id="GO:0009846">
    <property type="term" value="P:pollen germination"/>
    <property type="evidence" value="ECO:0007669"/>
    <property type="project" value="InterPro"/>
</dbReference>
<evidence type="ECO:0000256" key="3">
    <source>
        <dbReference type="ARBA" id="ARBA00022676"/>
    </source>
</evidence>
<accession>A0A371G137</accession>
<dbReference type="InterPro" id="IPR001675">
    <property type="entry name" value="Glyco_trans_29"/>
</dbReference>
<keyword evidence="6" id="KW-0735">Signal-anchor</keyword>
<protein>
    <submittedName>
        <fullName evidence="12">Sialyltransferase-like protein 1</fullName>
    </submittedName>
</protein>
<dbReference type="EMBL" id="QJKJ01007096">
    <property type="protein sequence ID" value="RDX84269.1"/>
    <property type="molecule type" value="Genomic_DNA"/>
</dbReference>
<keyword evidence="4" id="KW-0808">Transferase</keyword>
<organism evidence="12 13">
    <name type="scientific">Mucuna pruriens</name>
    <name type="common">Velvet bean</name>
    <name type="synonym">Dolichos pruriens</name>
    <dbReference type="NCBI Taxonomy" id="157652"/>
    <lineage>
        <taxon>Eukaryota</taxon>
        <taxon>Viridiplantae</taxon>
        <taxon>Streptophyta</taxon>
        <taxon>Embryophyta</taxon>
        <taxon>Tracheophyta</taxon>
        <taxon>Spermatophyta</taxon>
        <taxon>Magnoliopsida</taxon>
        <taxon>eudicotyledons</taxon>
        <taxon>Gunneridae</taxon>
        <taxon>Pentapetalae</taxon>
        <taxon>rosids</taxon>
        <taxon>fabids</taxon>
        <taxon>Fabales</taxon>
        <taxon>Fabaceae</taxon>
        <taxon>Papilionoideae</taxon>
        <taxon>50 kb inversion clade</taxon>
        <taxon>NPAAA clade</taxon>
        <taxon>indigoferoid/millettioid clade</taxon>
        <taxon>Phaseoleae</taxon>
        <taxon>Mucuna</taxon>
    </lineage>
</organism>
<dbReference type="GO" id="GO:0000139">
    <property type="term" value="C:Golgi membrane"/>
    <property type="evidence" value="ECO:0007669"/>
    <property type="project" value="UniProtKB-SubCell"/>
</dbReference>